<dbReference type="Proteomes" id="UP000523007">
    <property type="component" value="Unassembled WGS sequence"/>
</dbReference>
<organism evidence="6 7">
    <name type="scientific">Lipingzhangella halophila</name>
    <dbReference type="NCBI Taxonomy" id="1783352"/>
    <lineage>
        <taxon>Bacteria</taxon>
        <taxon>Bacillati</taxon>
        <taxon>Actinomycetota</taxon>
        <taxon>Actinomycetes</taxon>
        <taxon>Streptosporangiales</taxon>
        <taxon>Nocardiopsidaceae</taxon>
        <taxon>Lipingzhangella</taxon>
    </lineage>
</organism>
<dbReference type="CDD" id="cd02148">
    <property type="entry name" value="RutE-like"/>
    <property type="match status" value="1"/>
</dbReference>
<dbReference type="Pfam" id="PF00881">
    <property type="entry name" value="Nitroreductase"/>
    <property type="match status" value="1"/>
</dbReference>
<dbReference type="InterPro" id="IPR050461">
    <property type="entry name" value="Nitroreductase_HadB/RutE"/>
</dbReference>
<dbReference type="InterPro" id="IPR023936">
    <property type="entry name" value="RutE-like"/>
</dbReference>
<feature type="domain" description="Nitroreductase" evidence="5">
    <location>
        <begin position="22"/>
        <end position="180"/>
    </location>
</feature>
<reference evidence="6 7" key="1">
    <citation type="submission" date="2020-08" db="EMBL/GenBank/DDBJ databases">
        <title>Sequencing the genomes of 1000 actinobacteria strains.</title>
        <authorList>
            <person name="Klenk H.-P."/>
        </authorList>
    </citation>
    <scope>NUCLEOTIDE SEQUENCE [LARGE SCALE GENOMIC DNA]</scope>
    <source>
        <strain evidence="6 7">DSM 102030</strain>
    </source>
</reference>
<evidence type="ECO:0000256" key="3">
    <source>
        <dbReference type="ARBA" id="ARBA00022857"/>
    </source>
</evidence>
<dbReference type="Gene3D" id="3.40.109.10">
    <property type="entry name" value="NADH Oxidase"/>
    <property type="match status" value="1"/>
</dbReference>
<keyword evidence="3" id="KW-0521">NADP</keyword>
<dbReference type="RefSeq" id="WP_184581592.1">
    <property type="nucleotide sequence ID" value="NZ_JACHJT010000001.1"/>
</dbReference>
<gene>
    <name evidence="6" type="ORF">F4561_004755</name>
</gene>
<evidence type="ECO:0000259" key="5">
    <source>
        <dbReference type="Pfam" id="PF00881"/>
    </source>
</evidence>
<dbReference type="AlphaFoldDB" id="A0A7W7RL20"/>
<dbReference type="SUPFAM" id="SSF55469">
    <property type="entry name" value="FMN-dependent nitroreductase-like"/>
    <property type="match status" value="1"/>
</dbReference>
<evidence type="ECO:0000256" key="2">
    <source>
        <dbReference type="ARBA" id="ARBA00022643"/>
    </source>
</evidence>
<dbReference type="PANTHER" id="PTHR43543">
    <property type="entry name" value="MALONIC SEMIALDEHYDE REDUCTASE RUTE-RELATED"/>
    <property type="match status" value="1"/>
</dbReference>
<evidence type="ECO:0000256" key="1">
    <source>
        <dbReference type="ARBA" id="ARBA00022630"/>
    </source>
</evidence>
<dbReference type="InterPro" id="IPR000415">
    <property type="entry name" value="Nitroreductase-like"/>
</dbReference>
<keyword evidence="4" id="KW-0560">Oxidoreductase</keyword>
<protein>
    <submittedName>
        <fullName evidence="6">Nitroreductase</fullName>
    </submittedName>
</protein>
<dbReference type="EMBL" id="JACHJT010000001">
    <property type="protein sequence ID" value="MBB4933935.1"/>
    <property type="molecule type" value="Genomic_DNA"/>
</dbReference>
<evidence type="ECO:0000313" key="7">
    <source>
        <dbReference type="Proteomes" id="UP000523007"/>
    </source>
</evidence>
<sequence length="202" mass="22262">MPTSTEPFELRKDAQDLLFREARTANTFSDEPVTSDQIRAIHDLVKYGPTSMNMQPLRITLLRSAESRARLVPLMSEGNQGKTASAPLVAVLSADVDFHETLGRVFPVKPNAREIFAADEAKRERDARLNASMQVAYFIIGIRAVGLAAGPMSGFDADAVDREFFTGTAQQSLVVVNIGHPGPNPWGERLPRHEFDDIVTEL</sequence>
<comment type="caution">
    <text evidence="6">The sequence shown here is derived from an EMBL/GenBank/DDBJ whole genome shotgun (WGS) entry which is preliminary data.</text>
</comment>
<dbReference type="NCBIfam" id="NF003768">
    <property type="entry name" value="PRK05365.1"/>
    <property type="match status" value="1"/>
</dbReference>
<keyword evidence="1" id="KW-0285">Flavoprotein</keyword>
<name>A0A7W7RL20_9ACTN</name>
<keyword evidence="7" id="KW-1185">Reference proteome</keyword>
<dbReference type="GO" id="GO:0016491">
    <property type="term" value="F:oxidoreductase activity"/>
    <property type="evidence" value="ECO:0007669"/>
    <property type="project" value="UniProtKB-KW"/>
</dbReference>
<accession>A0A7W7RL20</accession>
<dbReference type="PANTHER" id="PTHR43543:SF1">
    <property type="entry name" value="MALONIC SEMIALDEHYDE REDUCTASE RUTE-RELATED"/>
    <property type="match status" value="1"/>
</dbReference>
<proteinExistence type="predicted"/>
<keyword evidence="2" id="KW-0288">FMN</keyword>
<dbReference type="InterPro" id="IPR029479">
    <property type="entry name" value="Nitroreductase"/>
</dbReference>
<evidence type="ECO:0000313" key="6">
    <source>
        <dbReference type="EMBL" id="MBB4933935.1"/>
    </source>
</evidence>
<evidence type="ECO:0000256" key="4">
    <source>
        <dbReference type="ARBA" id="ARBA00023002"/>
    </source>
</evidence>